<reference evidence="2 4" key="1">
    <citation type="journal article" date="2019" name="Sci. Rep.">
        <title>Orb-weaving spider Araneus ventricosus genome elucidates the spidroin gene catalogue.</title>
        <authorList>
            <person name="Kono N."/>
            <person name="Nakamura H."/>
            <person name="Ohtoshi R."/>
            <person name="Moran D.A.P."/>
            <person name="Shinohara A."/>
            <person name="Yoshida Y."/>
            <person name="Fujiwara M."/>
            <person name="Mori M."/>
            <person name="Tomita M."/>
            <person name="Arakawa K."/>
        </authorList>
    </citation>
    <scope>NUCLEOTIDE SEQUENCE [LARGE SCALE GENOMIC DNA]</scope>
</reference>
<feature type="region of interest" description="Disordered" evidence="1">
    <location>
        <begin position="79"/>
        <end position="103"/>
    </location>
</feature>
<evidence type="ECO:0000313" key="3">
    <source>
        <dbReference type="EMBL" id="GBL79784.1"/>
    </source>
</evidence>
<dbReference type="EMBL" id="BGPR01156662">
    <property type="protein sequence ID" value="GBL79784.1"/>
    <property type="molecule type" value="Genomic_DNA"/>
</dbReference>
<gene>
    <name evidence="2" type="ORF">AVEN_160715_1</name>
    <name evidence="3" type="ORF">AVEN_203513_1</name>
</gene>
<keyword evidence="4" id="KW-1185">Reference proteome</keyword>
<name>A0A4Y2ALA2_ARAVE</name>
<evidence type="ECO:0000313" key="4">
    <source>
        <dbReference type="Proteomes" id="UP000499080"/>
    </source>
</evidence>
<comment type="caution">
    <text evidence="2">The sequence shown here is derived from an EMBL/GenBank/DDBJ whole genome shotgun (WGS) entry which is preliminary data.</text>
</comment>
<dbReference type="AlphaFoldDB" id="A0A4Y2ALA2"/>
<evidence type="ECO:0000313" key="2">
    <source>
        <dbReference type="EMBL" id="GBL79774.1"/>
    </source>
</evidence>
<protein>
    <submittedName>
        <fullName evidence="2">Uncharacterized protein</fullName>
    </submittedName>
</protein>
<dbReference type="Proteomes" id="UP000499080">
    <property type="component" value="Unassembled WGS sequence"/>
</dbReference>
<proteinExistence type="predicted"/>
<evidence type="ECO:0000256" key="1">
    <source>
        <dbReference type="SAM" id="MobiDB-lite"/>
    </source>
</evidence>
<sequence length="103" mass="10941">MDMSYCRISKQELVSPVGLAIVGPSASDGTHLLREGSGLGQVIGYQDSGLSTRSYCRDCHSDDADASARIKVTLEWVRGSESGQSDPGLLAESGPTILKDRLN</sequence>
<organism evidence="2 4">
    <name type="scientific">Araneus ventricosus</name>
    <name type="common">Orbweaver spider</name>
    <name type="synonym">Epeira ventricosa</name>
    <dbReference type="NCBI Taxonomy" id="182803"/>
    <lineage>
        <taxon>Eukaryota</taxon>
        <taxon>Metazoa</taxon>
        <taxon>Ecdysozoa</taxon>
        <taxon>Arthropoda</taxon>
        <taxon>Chelicerata</taxon>
        <taxon>Arachnida</taxon>
        <taxon>Araneae</taxon>
        <taxon>Araneomorphae</taxon>
        <taxon>Entelegynae</taxon>
        <taxon>Araneoidea</taxon>
        <taxon>Araneidae</taxon>
        <taxon>Araneus</taxon>
    </lineage>
</organism>
<accession>A0A4Y2ALA2</accession>
<dbReference type="EMBL" id="BGPR01156654">
    <property type="protein sequence ID" value="GBL79774.1"/>
    <property type="molecule type" value="Genomic_DNA"/>
</dbReference>